<evidence type="ECO:0000313" key="13">
    <source>
        <dbReference type="EMBL" id="OOR84554.1"/>
    </source>
</evidence>
<dbReference type="EMBL" id="MUXT01000004">
    <property type="protein sequence ID" value="OOR84554.1"/>
    <property type="molecule type" value="Genomic_DNA"/>
</dbReference>
<dbReference type="PANTHER" id="PTHR30069:SF40">
    <property type="entry name" value="TONB-DEPENDENT RECEPTOR NMB0964-RELATED"/>
    <property type="match status" value="1"/>
</dbReference>
<dbReference type="RefSeq" id="WP_078255612.1">
    <property type="nucleotide sequence ID" value="NZ_MUXT01000004.1"/>
</dbReference>
<keyword evidence="4 8" id="KW-0812">Transmembrane</keyword>
<protein>
    <submittedName>
        <fullName evidence="13">TonB-dependent receptor</fullName>
    </submittedName>
</protein>
<dbReference type="InterPro" id="IPR012910">
    <property type="entry name" value="Plug_dom"/>
</dbReference>
<evidence type="ECO:0000256" key="2">
    <source>
        <dbReference type="ARBA" id="ARBA00022448"/>
    </source>
</evidence>
<keyword evidence="7 8" id="KW-0998">Cell outer membrane</keyword>
<reference evidence="13 14" key="1">
    <citation type="submission" date="2017-02" db="EMBL/GenBank/DDBJ databases">
        <title>Draft genome sequence of Moraxella canis CCUG 8415A type strain.</title>
        <authorList>
            <person name="Engstrom-Jakobsson H."/>
            <person name="Salva-Serra F."/>
            <person name="Thorell K."/>
            <person name="Gonzales-Siles L."/>
            <person name="Karlsson R."/>
            <person name="Boulund F."/>
            <person name="Engstrand L."/>
            <person name="Moore E."/>
        </authorList>
    </citation>
    <scope>NUCLEOTIDE SEQUENCE [LARGE SCALE GENOMIC DNA]</scope>
    <source>
        <strain evidence="13 14">CCUG 8415A</strain>
    </source>
</reference>
<keyword evidence="2 8" id="KW-0813">Transport</keyword>
<evidence type="ECO:0000313" key="14">
    <source>
        <dbReference type="Proteomes" id="UP000190322"/>
    </source>
</evidence>
<dbReference type="InterPro" id="IPR037066">
    <property type="entry name" value="Plug_dom_sf"/>
</dbReference>
<dbReference type="Gene3D" id="2.40.170.20">
    <property type="entry name" value="TonB-dependent receptor, beta-barrel domain"/>
    <property type="match status" value="1"/>
</dbReference>
<evidence type="ECO:0000256" key="7">
    <source>
        <dbReference type="ARBA" id="ARBA00023237"/>
    </source>
</evidence>
<organism evidence="13 14">
    <name type="scientific">Moraxella canis</name>
    <dbReference type="NCBI Taxonomy" id="90239"/>
    <lineage>
        <taxon>Bacteria</taxon>
        <taxon>Pseudomonadati</taxon>
        <taxon>Pseudomonadota</taxon>
        <taxon>Gammaproteobacteria</taxon>
        <taxon>Moraxellales</taxon>
        <taxon>Moraxellaceae</taxon>
        <taxon>Moraxella</taxon>
    </lineage>
</organism>
<comment type="caution">
    <text evidence="13">The sequence shown here is derived from an EMBL/GenBank/DDBJ whole genome shotgun (WGS) entry which is preliminary data.</text>
</comment>
<dbReference type="Pfam" id="PF00593">
    <property type="entry name" value="TonB_dep_Rec_b-barrel"/>
    <property type="match status" value="1"/>
</dbReference>
<keyword evidence="13" id="KW-0675">Receptor</keyword>
<dbReference type="PANTHER" id="PTHR30069">
    <property type="entry name" value="TONB-DEPENDENT OUTER MEMBRANE RECEPTOR"/>
    <property type="match status" value="1"/>
</dbReference>
<dbReference type="PROSITE" id="PS52016">
    <property type="entry name" value="TONB_DEPENDENT_REC_3"/>
    <property type="match status" value="1"/>
</dbReference>
<dbReference type="GO" id="GO:0015344">
    <property type="term" value="F:siderophore uptake transmembrane transporter activity"/>
    <property type="evidence" value="ECO:0007669"/>
    <property type="project" value="TreeGrafter"/>
</dbReference>
<dbReference type="GO" id="GO:0044718">
    <property type="term" value="P:siderophore transmembrane transport"/>
    <property type="evidence" value="ECO:0007669"/>
    <property type="project" value="TreeGrafter"/>
</dbReference>
<dbReference type="InterPro" id="IPR036942">
    <property type="entry name" value="Beta-barrel_TonB_sf"/>
</dbReference>
<dbReference type="Proteomes" id="UP000190322">
    <property type="component" value="Unassembled WGS sequence"/>
</dbReference>
<evidence type="ECO:0000259" key="11">
    <source>
        <dbReference type="Pfam" id="PF00593"/>
    </source>
</evidence>
<keyword evidence="10" id="KW-0732">Signal</keyword>
<name>A0A1S9ZM57_9GAMM</name>
<dbReference type="Gene3D" id="2.170.130.10">
    <property type="entry name" value="TonB-dependent receptor, plug domain"/>
    <property type="match status" value="1"/>
</dbReference>
<gene>
    <name evidence="13" type="ORF">B0180_03070</name>
</gene>
<evidence type="ECO:0000256" key="6">
    <source>
        <dbReference type="ARBA" id="ARBA00023136"/>
    </source>
</evidence>
<dbReference type="InterPro" id="IPR000531">
    <property type="entry name" value="Beta-barrel_TonB"/>
</dbReference>
<dbReference type="GO" id="GO:0009279">
    <property type="term" value="C:cell outer membrane"/>
    <property type="evidence" value="ECO:0007669"/>
    <property type="project" value="UniProtKB-SubCell"/>
</dbReference>
<evidence type="ECO:0000256" key="8">
    <source>
        <dbReference type="PROSITE-ProRule" id="PRU01360"/>
    </source>
</evidence>
<keyword evidence="5 9" id="KW-0798">TonB box</keyword>
<dbReference type="InterPro" id="IPR039426">
    <property type="entry name" value="TonB-dep_rcpt-like"/>
</dbReference>
<proteinExistence type="inferred from homology"/>
<evidence type="ECO:0000256" key="1">
    <source>
        <dbReference type="ARBA" id="ARBA00004571"/>
    </source>
</evidence>
<evidence type="ECO:0000256" key="10">
    <source>
        <dbReference type="SAM" id="SignalP"/>
    </source>
</evidence>
<dbReference type="Pfam" id="PF07715">
    <property type="entry name" value="Plug"/>
    <property type="match status" value="1"/>
</dbReference>
<evidence type="ECO:0000259" key="12">
    <source>
        <dbReference type="Pfam" id="PF07715"/>
    </source>
</evidence>
<evidence type="ECO:0000256" key="4">
    <source>
        <dbReference type="ARBA" id="ARBA00022692"/>
    </source>
</evidence>
<evidence type="ECO:0000256" key="9">
    <source>
        <dbReference type="RuleBase" id="RU003357"/>
    </source>
</evidence>
<dbReference type="SUPFAM" id="SSF56935">
    <property type="entry name" value="Porins"/>
    <property type="match status" value="1"/>
</dbReference>
<keyword evidence="3 8" id="KW-1134">Transmembrane beta strand</keyword>
<feature type="signal peptide" evidence="10">
    <location>
        <begin position="1"/>
        <end position="20"/>
    </location>
</feature>
<feature type="domain" description="TonB-dependent receptor-like beta-barrel" evidence="11">
    <location>
        <begin position="340"/>
        <end position="882"/>
    </location>
</feature>
<sequence>MTKKPLVCAILAAFSLPAMAQTELTDEPTVVLDEVLVTSQASQNSGFAFNNTKKASDVTVTRDKLKHRSATLGNALANELGVHSNPFGGGSSAPVVRGQEGVRLKILQNGTDVIDVSSMSPDHVVAADTLLAERVELVRGANTLLYSTASPAGVINVVDGRIPERMPEGTIHENMEGEAILRYNTNSNEKVATAGVTFGVGENVAVRVEGLSRNADEYKVPHFQADKMLDYLPGSENKSTVGMVGVSYIGDRGFIGASYSRRKDRYGIPGHIHCDSKREHFIKWHDLSKSNYYLPIYPHLMEDEDIYDNPHTHCSHDHEDHVGEHNPTGVPVNHEHHSPWIDMETDRYDIRGELRQPITGLDKVKLSLTYADYYHDEKDAGNEQTLDNFKPSERQTTVDRGYASSIFTKKGFNSRLEFYHTPTERLSGMIGVQYQDQKSSAGEAYLPSYFESEEEWQKAQSQNINQYRPYLLVPNTNKSFSVFGLEQFKLDNLTFEVAARYEKQKTPIDYEQHLLDHALEYFLSKAQVKAPDHPDLSTYKQSAVSYAGTALWGITPEYRLSFTYSHNERIPSPMELYYQGGHLATSSFEHGNKNLTKEKSDNFEIGLTHTGDKLSYKGSAYYSDFDNYIFNENIAKEGNLYMRRYNQTTAKFYGLEGEMTYQPNMNHSITLFGDMVRGKIGALPDVKGRLMHAGRKWVYFDDDIKEMTVDEYGDYDNTSDLTCSSKTPEEWGQINEYNECSTTINVYKNGTTIAGEEDYDRLARHATNAPRVPPSRLGLRWQGYFGDNWSANAEFSHVFSQNKVTTSTIAIKPEFRRPEGCERIDSDCVVSEYGSENNPLTMQPRYVVENKTAGYNLLNLGVDYNNVYKNVDYTLSLRANNLLDEQIYVHNSFLPFVPQMGRNVTLGLTTKF</sequence>
<comment type="similarity">
    <text evidence="8 9">Belongs to the TonB-dependent receptor family.</text>
</comment>
<evidence type="ECO:0000256" key="3">
    <source>
        <dbReference type="ARBA" id="ARBA00022452"/>
    </source>
</evidence>
<feature type="chain" id="PRO_5012549295" evidence="10">
    <location>
        <begin position="21"/>
        <end position="912"/>
    </location>
</feature>
<dbReference type="AlphaFoldDB" id="A0A1S9ZM57"/>
<accession>A0A1S9ZM57</accession>
<feature type="domain" description="TonB-dependent receptor plug" evidence="12">
    <location>
        <begin position="58"/>
        <end position="154"/>
    </location>
</feature>
<comment type="subcellular location">
    <subcellularLocation>
        <location evidence="1 8">Cell outer membrane</location>
        <topology evidence="1 8">Multi-pass membrane protein</topology>
    </subcellularLocation>
</comment>
<keyword evidence="6 8" id="KW-0472">Membrane</keyword>
<evidence type="ECO:0000256" key="5">
    <source>
        <dbReference type="ARBA" id="ARBA00023077"/>
    </source>
</evidence>